<dbReference type="AlphaFoldDB" id="A0A557SDU3"/>
<comment type="similarity">
    <text evidence="1">Belongs to the HupJ family.</text>
</comment>
<evidence type="ECO:0000256" key="1">
    <source>
        <dbReference type="ARBA" id="ARBA00006532"/>
    </source>
</evidence>
<dbReference type="NCBIfam" id="TIGR03993">
    <property type="entry name" value="hydrog_HybE"/>
    <property type="match status" value="1"/>
</dbReference>
<feature type="compositionally biased region" description="Basic and acidic residues" evidence="2">
    <location>
        <begin position="137"/>
        <end position="156"/>
    </location>
</feature>
<evidence type="ECO:0000256" key="2">
    <source>
        <dbReference type="SAM" id="MobiDB-lite"/>
    </source>
</evidence>
<accession>A0A557SDU3</accession>
<dbReference type="InterPro" id="IPR023994">
    <property type="entry name" value="NiFe-hyd_HybE"/>
</dbReference>
<dbReference type="RefSeq" id="WP_144358654.1">
    <property type="nucleotide sequence ID" value="NZ_VMNH01000008.1"/>
</dbReference>
<reference evidence="3 4" key="1">
    <citation type="submission" date="2019-07" db="EMBL/GenBank/DDBJ databases">
        <title>The pathways for chlorine oxyanion respiration interact through the shared metabolite chlorate.</title>
        <authorList>
            <person name="Barnum T.P."/>
            <person name="Cheng Y."/>
            <person name="Hill K.A."/>
            <person name="Lucas L.N."/>
            <person name="Carlson H.K."/>
            <person name="Coates J.D."/>
        </authorList>
    </citation>
    <scope>NUCLEOTIDE SEQUENCE [LARGE SCALE GENOMIC DNA]</scope>
    <source>
        <strain evidence="3 4">BK-1</strain>
    </source>
</reference>
<sequence length="199" mass="22037">MNADDLQNVVDDLEAVFSLIEQQRMVDVPILNSALQVKAVGFRRWKEGVLGVLITPWFMNLVLLGQIGVDEGDSLLPGSKITHVFPSGAYEFIVGEEAGMGLYQACSLFSPMHQFHSQQLAEETAEAIMQGIMQSENRSEISTHSREIEQVWRGEPDDTQDEQADPGAMAEDAPCLSERLATPLSRRELLTGLFAEKSE</sequence>
<evidence type="ECO:0000313" key="4">
    <source>
        <dbReference type="Proteomes" id="UP000316649"/>
    </source>
</evidence>
<protein>
    <submittedName>
        <fullName evidence="3">[NiFe]-hydrogenase assembly chaperone HybE</fullName>
    </submittedName>
</protein>
<name>A0A557SDU3_9GAMM</name>
<dbReference type="Gene3D" id="3.30.1460.40">
    <property type="entry name" value="[NiFe]-hydrogenase assembly chaperone, HybE"/>
    <property type="match status" value="1"/>
</dbReference>
<dbReference type="OrthoDB" id="7060130at2"/>
<dbReference type="Pfam" id="PF11939">
    <property type="entry name" value="NiFe-hyd_HybE"/>
    <property type="match status" value="1"/>
</dbReference>
<keyword evidence="4" id="KW-1185">Reference proteome</keyword>
<dbReference type="InterPro" id="IPR038530">
    <property type="entry name" value="NiFe-hyd_HybE_sf"/>
</dbReference>
<proteinExistence type="inferred from homology"/>
<dbReference type="Proteomes" id="UP000316649">
    <property type="component" value="Unassembled WGS sequence"/>
</dbReference>
<gene>
    <name evidence="3" type="primary">hybE</name>
    <name evidence="3" type="ORF">FHP88_08715</name>
</gene>
<evidence type="ECO:0000313" key="3">
    <source>
        <dbReference type="EMBL" id="TVO75564.1"/>
    </source>
</evidence>
<feature type="region of interest" description="Disordered" evidence="2">
    <location>
        <begin position="136"/>
        <end position="172"/>
    </location>
</feature>
<organism evidence="3 4">
    <name type="scientific">Sedimenticola selenatireducens</name>
    <dbReference type="NCBI Taxonomy" id="191960"/>
    <lineage>
        <taxon>Bacteria</taxon>
        <taxon>Pseudomonadati</taxon>
        <taxon>Pseudomonadota</taxon>
        <taxon>Gammaproteobacteria</taxon>
        <taxon>Chromatiales</taxon>
        <taxon>Sedimenticolaceae</taxon>
        <taxon>Sedimenticola</taxon>
    </lineage>
</organism>
<comment type="caution">
    <text evidence="3">The sequence shown here is derived from an EMBL/GenBank/DDBJ whole genome shotgun (WGS) entry which is preliminary data.</text>
</comment>
<dbReference type="EMBL" id="VMNH01000008">
    <property type="protein sequence ID" value="TVO75564.1"/>
    <property type="molecule type" value="Genomic_DNA"/>
</dbReference>